<evidence type="ECO:0000256" key="2">
    <source>
        <dbReference type="ARBA" id="ARBA00022448"/>
    </source>
</evidence>
<evidence type="ECO:0000256" key="4">
    <source>
        <dbReference type="ARBA" id="ARBA00022475"/>
    </source>
</evidence>
<dbReference type="PIRSF" id="PIRSF006603">
    <property type="entry name" value="DinF"/>
    <property type="match status" value="1"/>
</dbReference>
<dbReference type="GO" id="GO:0042910">
    <property type="term" value="F:xenobiotic transmembrane transporter activity"/>
    <property type="evidence" value="ECO:0007669"/>
    <property type="project" value="InterPro"/>
</dbReference>
<keyword evidence="7" id="KW-0406">Ion transport</keyword>
<evidence type="ECO:0000313" key="12">
    <source>
        <dbReference type="Proteomes" id="UP000252884"/>
    </source>
</evidence>
<dbReference type="PANTHER" id="PTHR43298">
    <property type="entry name" value="MULTIDRUG RESISTANCE PROTEIN NORM-RELATED"/>
    <property type="match status" value="1"/>
</dbReference>
<keyword evidence="8 10" id="KW-0472">Membrane</keyword>
<accession>A0A368XH01</accession>
<keyword evidence="12" id="KW-1185">Reference proteome</keyword>
<keyword evidence="2" id="KW-0813">Transport</keyword>
<comment type="subcellular location">
    <subcellularLocation>
        <location evidence="1">Cell inner membrane</location>
        <topology evidence="1">Multi-pass membrane protein</topology>
    </subcellularLocation>
</comment>
<feature type="transmembrane region" description="Helical" evidence="10">
    <location>
        <begin position="371"/>
        <end position="392"/>
    </location>
</feature>
<evidence type="ECO:0000256" key="6">
    <source>
        <dbReference type="ARBA" id="ARBA00022989"/>
    </source>
</evidence>
<dbReference type="InterPro" id="IPR002528">
    <property type="entry name" value="MATE_fam"/>
</dbReference>
<dbReference type="InterPro" id="IPR050222">
    <property type="entry name" value="MATE_MdtK"/>
</dbReference>
<dbReference type="RefSeq" id="WP_114471837.1">
    <property type="nucleotide sequence ID" value="NZ_QPJK01000012.1"/>
</dbReference>
<dbReference type="Proteomes" id="UP000252884">
    <property type="component" value="Unassembled WGS sequence"/>
</dbReference>
<feature type="transmembrane region" description="Helical" evidence="10">
    <location>
        <begin position="298"/>
        <end position="317"/>
    </location>
</feature>
<feature type="transmembrane region" description="Helical" evidence="10">
    <location>
        <begin position="430"/>
        <end position="450"/>
    </location>
</feature>
<gene>
    <name evidence="11" type="ORF">DES41_112208</name>
</gene>
<feature type="transmembrane region" description="Helical" evidence="10">
    <location>
        <begin position="104"/>
        <end position="126"/>
    </location>
</feature>
<dbReference type="NCBIfam" id="TIGR00797">
    <property type="entry name" value="matE"/>
    <property type="match status" value="1"/>
</dbReference>
<feature type="transmembrane region" description="Helical" evidence="10">
    <location>
        <begin position="27"/>
        <end position="47"/>
    </location>
</feature>
<feature type="transmembrane region" description="Helical" evidence="10">
    <location>
        <begin position="205"/>
        <end position="230"/>
    </location>
</feature>
<name>A0A368XH01_9BURK</name>
<proteinExistence type="predicted"/>
<feature type="transmembrane region" description="Helical" evidence="10">
    <location>
        <begin position="399"/>
        <end position="424"/>
    </location>
</feature>
<sequence length="457" mass="45742">MAAVLPASAQAPDRTQQLLHAPLLPTLLRLAMPNVIGLFAMTIQIGYDGFILGRLGHEALAGVALVLPLSMLMVQMSAGGIGGATTAAVARALGAGRTADAGQLARHALLVGLAMAALFMLALLGFGRTVYTAMGGRGGALDAALAYSNAMFGGALTIWAVNVLGGIVRGAGNMVLPSVAMLGATLAHLLLCPALVFGLGPIPGFGVAGAALSTLTVNGVSALVLAWALLRPGGTVPLRARGWRIERSAFAGILRVGLPASLSPVVSNGSIAVATAVVGSYGTVALAGYGVAARLEYILVPIAFGFGTALTTLVATNMGAGQTGRALRAAWLGGGLVAAITGAIGLAVAVAPGLWMDAFSADPQVRAQGAVYLRIVGASYGLFGLGLALFFASQGAGRMLWPLVGSLARLAVVALGGWICVVWLQAPASAFYGVVAASLALYAAVIAGAIRFGGWAR</sequence>
<dbReference type="GO" id="GO:0015297">
    <property type="term" value="F:antiporter activity"/>
    <property type="evidence" value="ECO:0007669"/>
    <property type="project" value="UniProtKB-KW"/>
</dbReference>
<feature type="transmembrane region" description="Helical" evidence="10">
    <location>
        <begin position="59"/>
        <end position="92"/>
    </location>
</feature>
<organism evidence="11 12">
    <name type="scientific">Pseudorhodoferax soli</name>
    <dbReference type="NCBI Taxonomy" id="545864"/>
    <lineage>
        <taxon>Bacteria</taxon>
        <taxon>Pseudomonadati</taxon>
        <taxon>Pseudomonadota</taxon>
        <taxon>Betaproteobacteria</taxon>
        <taxon>Burkholderiales</taxon>
        <taxon>Comamonadaceae</taxon>
    </lineage>
</organism>
<evidence type="ECO:0000256" key="8">
    <source>
        <dbReference type="ARBA" id="ARBA00023136"/>
    </source>
</evidence>
<feature type="transmembrane region" description="Helical" evidence="10">
    <location>
        <begin position="146"/>
        <end position="167"/>
    </location>
</feature>
<evidence type="ECO:0000256" key="7">
    <source>
        <dbReference type="ARBA" id="ARBA00023065"/>
    </source>
</evidence>
<dbReference type="GO" id="GO:0006811">
    <property type="term" value="P:monoatomic ion transport"/>
    <property type="evidence" value="ECO:0007669"/>
    <property type="project" value="UniProtKB-KW"/>
</dbReference>
<keyword evidence="3" id="KW-0050">Antiport</keyword>
<dbReference type="PANTHER" id="PTHR43298:SF2">
    <property type="entry name" value="FMN_FAD EXPORTER YEEO-RELATED"/>
    <property type="match status" value="1"/>
</dbReference>
<dbReference type="OrthoDB" id="9001572at2"/>
<evidence type="ECO:0000256" key="1">
    <source>
        <dbReference type="ARBA" id="ARBA00004429"/>
    </source>
</evidence>
<comment type="caution">
    <text evidence="11">The sequence shown here is derived from an EMBL/GenBank/DDBJ whole genome shotgun (WGS) entry which is preliminary data.</text>
</comment>
<dbReference type="Pfam" id="PF01554">
    <property type="entry name" value="MatE"/>
    <property type="match status" value="2"/>
</dbReference>
<evidence type="ECO:0000256" key="10">
    <source>
        <dbReference type="SAM" id="Phobius"/>
    </source>
</evidence>
<evidence type="ECO:0000256" key="5">
    <source>
        <dbReference type="ARBA" id="ARBA00022692"/>
    </source>
</evidence>
<keyword evidence="5 10" id="KW-0812">Transmembrane</keyword>
<keyword evidence="6 10" id="KW-1133">Transmembrane helix</keyword>
<dbReference type="AlphaFoldDB" id="A0A368XH01"/>
<evidence type="ECO:0000313" key="11">
    <source>
        <dbReference type="EMBL" id="RCW65757.1"/>
    </source>
</evidence>
<feature type="transmembrane region" description="Helical" evidence="10">
    <location>
        <begin position="329"/>
        <end position="351"/>
    </location>
</feature>
<dbReference type="EMBL" id="QPJK01000012">
    <property type="protein sequence ID" value="RCW65757.1"/>
    <property type="molecule type" value="Genomic_DNA"/>
</dbReference>
<dbReference type="GO" id="GO:0005886">
    <property type="term" value="C:plasma membrane"/>
    <property type="evidence" value="ECO:0007669"/>
    <property type="project" value="UniProtKB-SubCell"/>
</dbReference>
<keyword evidence="4" id="KW-1003">Cell membrane</keyword>
<feature type="transmembrane region" description="Helical" evidence="10">
    <location>
        <begin position="179"/>
        <end position="199"/>
    </location>
</feature>
<protein>
    <recommendedName>
        <fullName evidence="9">Multidrug-efflux transporter</fullName>
    </recommendedName>
</protein>
<evidence type="ECO:0000256" key="3">
    <source>
        <dbReference type="ARBA" id="ARBA00022449"/>
    </source>
</evidence>
<evidence type="ECO:0000256" key="9">
    <source>
        <dbReference type="ARBA" id="ARBA00031636"/>
    </source>
</evidence>
<feature type="transmembrane region" description="Helical" evidence="10">
    <location>
        <begin position="271"/>
        <end position="292"/>
    </location>
</feature>
<reference evidence="11 12" key="1">
    <citation type="submission" date="2018-07" db="EMBL/GenBank/DDBJ databases">
        <title>Genomic Encyclopedia of Type Strains, Phase IV (KMG-IV): sequencing the most valuable type-strain genomes for metagenomic binning, comparative biology and taxonomic classification.</title>
        <authorList>
            <person name="Goeker M."/>
        </authorList>
    </citation>
    <scope>NUCLEOTIDE SEQUENCE [LARGE SCALE GENOMIC DNA]</scope>
    <source>
        <strain evidence="11 12">DSM 21634</strain>
    </source>
</reference>
<dbReference type="InterPro" id="IPR048279">
    <property type="entry name" value="MdtK-like"/>
</dbReference>